<sequence length="123" mass="13369">MNIKDPYVSILQHMQNQGKKFNPPSIDIGIVISPDPLTIKIGDLQLTKDNILAADFLLSNYKRKISIPSANATGSTTDGSITSITIPDAEMSFTDGLKKDDKLACLATSSEQIYIILCRVVSL</sequence>
<proteinExistence type="predicted"/>
<dbReference type="Proteomes" id="UP000033115">
    <property type="component" value="Chromosome"/>
</dbReference>
<evidence type="ECO:0000313" key="1">
    <source>
        <dbReference type="EMBL" id="AKA68557.1"/>
    </source>
</evidence>
<dbReference type="AlphaFoldDB" id="A0A0E3M5U3"/>
<dbReference type="STRING" id="1548.CSCA_1432"/>
<dbReference type="HOGENOM" id="CLU_163882_0_0_9"/>
<evidence type="ECO:0008006" key="3">
    <source>
        <dbReference type="Google" id="ProtNLM"/>
    </source>
</evidence>
<protein>
    <recommendedName>
        <fullName evidence="3">DUF2577 domain-containing protein</fullName>
    </recommendedName>
</protein>
<dbReference type="Pfam" id="PF10844">
    <property type="entry name" value="DUF2577"/>
    <property type="match status" value="1"/>
</dbReference>
<evidence type="ECO:0000313" key="2">
    <source>
        <dbReference type="Proteomes" id="UP000033115"/>
    </source>
</evidence>
<keyword evidence="2" id="KW-1185">Reference proteome</keyword>
<dbReference type="EMBL" id="CP009933">
    <property type="protein sequence ID" value="AKA68557.1"/>
    <property type="molecule type" value="Genomic_DNA"/>
</dbReference>
<dbReference type="KEGG" id="csq:CSCA_1432"/>
<reference evidence="1 2" key="1">
    <citation type="journal article" date="2015" name="J. Biotechnol.">
        <title>Complete genome sequence of a malodorant-producing acetogen, Clostridium scatologenes ATCC 25775(T).</title>
        <authorList>
            <person name="Zhu Z."/>
            <person name="Guo T."/>
            <person name="Zheng H."/>
            <person name="Song T."/>
            <person name="Ouyang P."/>
            <person name="Xie J."/>
        </authorList>
    </citation>
    <scope>NUCLEOTIDE SEQUENCE [LARGE SCALE GENOMIC DNA]</scope>
    <source>
        <strain evidence="1 2">ATCC 25775</strain>
    </source>
</reference>
<accession>A0A0E3M5U3</accession>
<gene>
    <name evidence="1" type="ORF">CSCA_1432</name>
</gene>
<dbReference type="RefSeq" id="WP_029159983.1">
    <property type="nucleotide sequence ID" value="NZ_CP009933.1"/>
</dbReference>
<dbReference type="InterPro" id="IPR022555">
    <property type="entry name" value="DUF2577"/>
</dbReference>
<name>A0A0E3M5U3_CLOSL</name>
<organism evidence="1 2">
    <name type="scientific">Clostridium scatologenes</name>
    <dbReference type="NCBI Taxonomy" id="1548"/>
    <lineage>
        <taxon>Bacteria</taxon>
        <taxon>Bacillati</taxon>
        <taxon>Bacillota</taxon>
        <taxon>Clostridia</taxon>
        <taxon>Eubacteriales</taxon>
        <taxon>Clostridiaceae</taxon>
        <taxon>Clostridium</taxon>
    </lineage>
</organism>